<dbReference type="OrthoDB" id="3889159at2"/>
<gene>
    <name evidence="2" type="ORF">BCAMP_12813</name>
</gene>
<dbReference type="EMBL" id="AODH01000080">
    <property type="protein sequence ID" value="EUJ34110.1"/>
    <property type="molecule type" value="Genomic_DNA"/>
</dbReference>
<evidence type="ECO:0008006" key="4">
    <source>
        <dbReference type="Google" id="ProtNLM"/>
    </source>
</evidence>
<dbReference type="InterPro" id="IPR048101">
    <property type="entry name" value="MobP2"/>
</dbReference>
<proteinExistence type="predicted"/>
<dbReference type="Pfam" id="PF18555">
    <property type="entry name" value="MobL"/>
    <property type="match status" value="1"/>
</dbReference>
<accession>W7C9Z5</accession>
<dbReference type="STRING" id="1265861.BCAMP_12813"/>
<dbReference type="Proteomes" id="UP000019243">
    <property type="component" value="Unassembled WGS sequence"/>
</dbReference>
<comment type="caution">
    <text evidence="2">The sequence shown here is derived from an EMBL/GenBank/DDBJ whole genome shotgun (WGS) entry which is preliminary data.</text>
</comment>
<sequence>MAKIILKSQFTVSSKQSLFNFVDYVTRNQALKDKKKEQTLSDTEEKELERMTQLLSDSEFSVDDVYSDYIDYMKREQATLSEDDHYLKGVFSSSQTKVRREDVRELKQEIEDVTRQSRMGSVMFQDVISFENDFLIEENILNSKTNALDQDRLYKATEKMMGSLKENEKLHDTFWFASIHRNTDNIHLHICSMEKNNTRELKEVADGQFEVRGKRKQRTLDKMKLAFGQELTSPTYRLQLQTSMTNNRDSLLKDLKKTYETEVFSDNRSFLTEINTLKKELPDNKFNWQYGKLKPDTQKKSGSSDRCINSKESRENALHKKM</sequence>
<name>W7C9Z5_9LIST</name>
<keyword evidence="3" id="KW-1185">Reference proteome</keyword>
<evidence type="ECO:0000313" key="3">
    <source>
        <dbReference type="Proteomes" id="UP000019243"/>
    </source>
</evidence>
<dbReference type="NCBIfam" id="NF041498">
    <property type="entry name" value="MobP2"/>
    <property type="match status" value="1"/>
</dbReference>
<dbReference type="RefSeq" id="WP_035315839.1">
    <property type="nucleotide sequence ID" value="NZ_AODH01000080.1"/>
</dbReference>
<dbReference type="InterPro" id="IPR041073">
    <property type="entry name" value="MobL"/>
</dbReference>
<reference evidence="2 3" key="1">
    <citation type="submission" date="2012-12" db="EMBL/GenBank/DDBJ databases">
        <title>Novel taxa of Listeriaceae from agricultural environments in the United States.</title>
        <authorList>
            <person name="den Bakker H.C."/>
            <person name="Allred A."/>
            <person name="Warchocki S."/>
            <person name="Wright E.M."/>
            <person name="Burrell A."/>
            <person name="Nightingale K.K."/>
            <person name="Kephart D."/>
            <person name="Wiedmann M."/>
        </authorList>
    </citation>
    <scope>NUCLEOTIDE SEQUENCE [LARGE SCALE GENOMIC DNA]</scope>
    <source>
        <strain evidence="2 3">FSL F6-1037</strain>
    </source>
</reference>
<protein>
    <recommendedName>
        <fullName evidence="4">Relaxase</fullName>
    </recommendedName>
</protein>
<feature type="compositionally biased region" description="Basic and acidic residues" evidence="1">
    <location>
        <begin position="293"/>
        <end position="322"/>
    </location>
</feature>
<dbReference type="PATRIC" id="fig|1265861.3.peg.2494"/>
<organism evidence="2 3">
    <name type="scientific">Brochothrix campestris FSL F6-1037</name>
    <dbReference type="NCBI Taxonomy" id="1265861"/>
    <lineage>
        <taxon>Bacteria</taxon>
        <taxon>Bacillati</taxon>
        <taxon>Bacillota</taxon>
        <taxon>Bacilli</taxon>
        <taxon>Bacillales</taxon>
        <taxon>Listeriaceae</taxon>
        <taxon>Brochothrix</taxon>
    </lineage>
</organism>
<evidence type="ECO:0000313" key="2">
    <source>
        <dbReference type="EMBL" id="EUJ34110.1"/>
    </source>
</evidence>
<feature type="region of interest" description="Disordered" evidence="1">
    <location>
        <begin position="288"/>
        <end position="322"/>
    </location>
</feature>
<dbReference type="AlphaFoldDB" id="W7C9Z5"/>
<evidence type="ECO:0000256" key="1">
    <source>
        <dbReference type="SAM" id="MobiDB-lite"/>
    </source>
</evidence>